<dbReference type="Proteomes" id="UP000291078">
    <property type="component" value="Unassembled WGS sequence"/>
</dbReference>
<evidence type="ECO:0000313" key="1">
    <source>
        <dbReference type="EMBL" id="RZT43127.1"/>
    </source>
</evidence>
<proteinExistence type="predicted"/>
<dbReference type="AlphaFoldDB" id="A0A4Q7SBD4"/>
<sequence>MLPDVDWTRPWLAPFAVSASLFRQTDLRMALNARAGALRNAQGLPLRFVPQSSLAEGVAYESHIFATGQVPTRDNLHDAFNALIWLHFPETKRLLNRLQAEAIARDGVRQIRGGLRDAATLFDENAVILLTCDDALAGALAGFGWRELFVTRRDAWHQACTVVSFGHALLEKLAQPYKAITAHAWRLRAPPDTPPDRLDALLAASLAGAAEAGRLAGGRSFSPLPVMGIPGWCDGNADPSFYDDVTVFRPGRRLPAAPG</sequence>
<accession>A0A4Q7SBD4</accession>
<name>A0A4Q7SBD4_9BURK</name>
<dbReference type="RefSeq" id="WP_130391067.1">
    <property type="nucleotide sequence ID" value="NZ_SGXM01000001.1"/>
</dbReference>
<dbReference type="InterPro" id="IPR021390">
    <property type="entry name" value="DUF3025"/>
</dbReference>
<comment type="caution">
    <text evidence="1">The sequence shown here is derived from an EMBL/GenBank/DDBJ whole genome shotgun (WGS) entry which is preliminary data.</text>
</comment>
<dbReference type="EMBL" id="SGXM01000001">
    <property type="protein sequence ID" value="RZT43127.1"/>
    <property type="molecule type" value="Genomic_DNA"/>
</dbReference>
<organism evidence="1 2">
    <name type="scientific">Cupriavidus agavae</name>
    <dbReference type="NCBI Taxonomy" id="1001822"/>
    <lineage>
        <taxon>Bacteria</taxon>
        <taxon>Pseudomonadati</taxon>
        <taxon>Pseudomonadota</taxon>
        <taxon>Betaproteobacteria</taxon>
        <taxon>Burkholderiales</taxon>
        <taxon>Burkholderiaceae</taxon>
        <taxon>Cupriavidus</taxon>
    </lineage>
</organism>
<evidence type="ECO:0000313" key="2">
    <source>
        <dbReference type="Proteomes" id="UP000291078"/>
    </source>
</evidence>
<protein>
    <submittedName>
        <fullName evidence="1">DUF3025 family protein</fullName>
    </submittedName>
</protein>
<keyword evidence="2" id="KW-1185">Reference proteome</keyword>
<gene>
    <name evidence="1" type="ORF">EV147_2177</name>
</gene>
<dbReference type="OrthoDB" id="5292474at2"/>
<reference evidence="1 2" key="1">
    <citation type="journal article" date="2015" name="Stand. Genomic Sci.">
        <title>Genomic Encyclopedia of Bacterial and Archaeal Type Strains, Phase III: the genomes of soil and plant-associated and newly described type strains.</title>
        <authorList>
            <person name="Whitman W.B."/>
            <person name="Woyke T."/>
            <person name="Klenk H.P."/>
            <person name="Zhou Y."/>
            <person name="Lilburn T.G."/>
            <person name="Beck B.J."/>
            <person name="De Vos P."/>
            <person name="Vandamme P."/>
            <person name="Eisen J.A."/>
            <person name="Garrity G."/>
            <person name="Hugenholtz P."/>
            <person name="Kyrpides N.C."/>
        </authorList>
    </citation>
    <scope>NUCLEOTIDE SEQUENCE [LARGE SCALE GENOMIC DNA]</scope>
    <source>
        <strain evidence="1 2">ASC-9842</strain>
    </source>
</reference>
<dbReference type="Pfam" id="PF11227">
    <property type="entry name" value="DUF3025"/>
    <property type="match status" value="1"/>
</dbReference>